<evidence type="ECO:0000313" key="3">
    <source>
        <dbReference type="Proteomes" id="UP000702425"/>
    </source>
</evidence>
<feature type="domain" description="Peptidoglycan binding-like" evidence="1">
    <location>
        <begin position="43"/>
        <end position="99"/>
    </location>
</feature>
<proteinExistence type="predicted"/>
<dbReference type="Proteomes" id="UP000702425">
    <property type="component" value="Unassembled WGS sequence"/>
</dbReference>
<accession>A0ABX2CU24</accession>
<feature type="domain" description="Peptidoglycan binding-like" evidence="1">
    <location>
        <begin position="115"/>
        <end position="171"/>
    </location>
</feature>
<reference evidence="2 3" key="1">
    <citation type="journal article" date="2020" name="Sci. Rep.">
        <title>A novel cyanobacterial geosmin producer, revising GeoA distribution and dispersion patterns in Bacteria.</title>
        <authorList>
            <person name="Churro C."/>
            <person name="Semedo-Aguiar A.P."/>
            <person name="Silva A.D."/>
            <person name="Pereira-Leal J.B."/>
            <person name="Leite R.B."/>
        </authorList>
    </citation>
    <scope>NUCLEOTIDE SEQUENCE [LARGE SCALE GENOMIC DNA]</scope>
    <source>
        <strain evidence="2 3">IPMA8</strain>
    </source>
</reference>
<keyword evidence="3" id="KW-1185">Reference proteome</keyword>
<dbReference type="SUPFAM" id="SSF47090">
    <property type="entry name" value="PGBD-like"/>
    <property type="match status" value="2"/>
</dbReference>
<evidence type="ECO:0000313" key="2">
    <source>
        <dbReference type="EMBL" id="NQE33638.1"/>
    </source>
</evidence>
<dbReference type="Gene3D" id="1.10.101.10">
    <property type="entry name" value="PGBD-like superfamily/PGBD"/>
    <property type="match status" value="2"/>
</dbReference>
<comment type="caution">
    <text evidence="2">The sequence shown here is derived from an EMBL/GenBank/DDBJ whole genome shotgun (WGS) entry which is preliminary data.</text>
</comment>
<organism evidence="2 3">
    <name type="scientific">Microcoleus asticus IPMA8</name>
    <dbReference type="NCBI Taxonomy" id="2563858"/>
    <lineage>
        <taxon>Bacteria</taxon>
        <taxon>Bacillati</taxon>
        <taxon>Cyanobacteriota</taxon>
        <taxon>Cyanophyceae</taxon>
        <taxon>Oscillatoriophycideae</taxon>
        <taxon>Oscillatoriales</taxon>
        <taxon>Microcoleaceae</taxon>
        <taxon>Microcoleus</taxon>
        <taxon>Microcoleus asticus</taxon>
    </lineage>
</organism>
<dbReference type="Pfam" id="PF01471">
    <property type="entry name" value="PG_binding_1"/>
    <property type="match status" value="2"/>
</dbReference>
<sequence length="176" mass="19338">MYTEERSLNNETMALVADTTAQSSLAFAETAEVNKPTLQIGSTGQAVKELQQLLYHWGYYFGPMDGIFGVQVQNAVKGYQHRVFLKEDGIVASITWEALYSGAPVNMPIVMKGSSGNAVKIVQNVLKINGYYFGAIDGFFGTMTDVAVRQLQISKALPQDGIVGYRTWHALSKLPH</sequence>
<dbReference type="InterPro" id="IPR002477">
    <property type="entry name" value="Peptidoglycan-bd-like"/>
</dbReference>
<dbReference type="InterPro" id="IPR036366">
    <property type="entry name" value="PGBDSf"/>
</dbReference>
<protein>
    <submittedName>
        <fullName evidence="2">Spore cortex-lytic enzyme</fullName>
    </submittedName>
</protein>
<gene>
    <name evidence="2" type="primary">sleB_1</name>
    <name evidence="2" type="ORF">E5S67_01358</name>
</gene>
<evidence type="ECO:0000259" key="1">
    <source>
        <dbReference type="Pfam" id="PF01471"/>
    </source>
</evidence>
<dbReference type="RefSeq" id="WP_172186315.1">
    <property type="nucleotide sequence ID" value="NZ_CAWPPK010000079.1"/>
</dbReference>
<dbReference type="InterPro" id="IPR036365">
    <property type="entry name" value="PGBD-like_sf"/>
</dbReference>
<dbReference type="EMBL" id="SRRZ01000017">
    <property type="protein sequence ID" value="NQE33638.1"/>
    <property type="molecule type" value="Genomic_DNA"/>
</dbReference>
<name>A0ABX2CU24_9CYAN</name>